<keyword evidence="3" id="KW-1185">Reference proteome</keyword>
<dbReference type="AlphaFoldDB" id="A0AAV8BYW0"/>
<dbReference type="InterPro" id="IPR043502">
    <property type="entry name" value="DNA/RNA_pol_sf"/>
</dbReference>
<organism evidence="2 3">
    <name type="scientific">Rhynchospora pubera</name>
    <dbReference type="NCBI Taxonomy" id="906938"/>
    <lineage>
        <taxon>Eukaryota</taxon>
        <taxon>Viridiplantae</taxon>
        <taxon>Streptophyta</taxon>
        <taxon>Embryophyta</taxon>
        <taxon>Tracheophyta</taxon>
        <taxon>Spermatophyta</taxon>
        <taxon>Magnoliopsida</taxon>
        <taxon>Liliopsida</taxon>
        <taxon>Poales</taxon>
        <taxon>Cyperaceae</taxon>
        <taxon>Cyperoideae</taxon>
        <taxon>Rhynchosporeae</taxon>
        <taxon>Rhynchospora</taxon>
    </lineage>
</organism>
<evidence type="ECO:0000313" key="3">
    <source>
        <dbReference type="Proteomes" id="UP001140206"/>
    </source>
</evidence>
<protein>
    <submittedName>
        <fullName evidence="2">RNA-directed DNA polymerase (Reverse transcriptase)-related family protein</fullName>
    </submittedName>
</protein>
<evidence type="ECO:0000313" key="2">
    <source>
        <dbReference type="EMBL" id="KAJ4748330.1"/>
    </source>
</evidence>
<dbReference type="Proteomes" id="UP001140206">
    <property type="component" value="Chromosome 5"/>
</dbReference>
<dbReference type="PROSITE" id="PS50878">
    <property type="entry name" value="RT_POL"/>
    <property type="match status" value="1"/>
</dbReference>
<proteinExistence type="predicted"/>
<dbReference type="InterPro" id="IPR000477">
    <property type="entry name" value="RT_dom"/>
</dbReference>
<dbReference type="EMBL" id="JAMFTS010000005">
    <property type="protein sequence ID" value="KAJ4748330.1"/>
    <property type="molecule type" value="Genomic_DNA"/>
</dbReference>
<sequence>MPQFQDLVRNFWFSNRFADTPLAFGEKLDLLTREIRQWALGRTSSVKRQVQVITKFLSKCDKQMEIRPLTELEKVLKMLLKRRFVTLAELEEEIWKQRSAIKWRLEGDKNTAFFHAVATNNKRKNQIQKLMVDEVELTDQKSKGRAFFTFFCSLMGSGSEQLPITHWNSFFDLPQHELFSDLHRPITTQEVISAIDSWPCNRSPGPDGYTGDFFKAFKEELVPEITATLNSALSLSSLSPLNSSIIALIPKTEGANQVKDFRPISIIHSMQRILSKILTVRFTPIFERLTSQNQTGFIRGRSITENFLSAQELIYFAQRTRTPMAIFKADIHKAFDTLSWEFTEHVLKALGFPSICVSWILNCVLRGTSRVIVNGIAGKPITLKRGVRQGDPISPYIFITAFDFLSKWISRLAQDGIFKVPKPGVYPSLFYADDTIIFFKPTQSQAVLLKLILTIFGHLSGLNLNPLKSDLVTVNTSSTVTQRLVSVLGCNSAHFPIKYLGLPLSNKKLNKNAYNDLLQRFQKKLMGWQANFFSVAGRLVLLNSCLSSLPVYFMSVFKVPSSILQTIDKLRRTFLWHGSQSQGKKLVMISWDLVTRPKQCGGLGVLDLKAFNLALLSKWLWKWLNPNDSLWKSQLNALYPQQPAIFPNSTVIQKSLIEASFIFQTGLTFTVGNGKSILFWHHNWGFGILKFRFQGLFSFALDSLITLGAFMDTIINPLPLFSHLLPYSTAATSQLQKITNILNSLRISNQNLPSTTLDKPFWKLEGASGTFSTSSTYQFIKSNPTYYSNIFKIWSFKIPPRFKIFIWRMLHNKLATLDNLQRRGWYLPNRCILCCNSSETILHIFSQCRFYLQLRSLVHNDSTLSAFTADTLFPQNPMALVEVMGVPSRAKDLWATVFFILWRERCTRIFSERSKQPQALLQEILSECHSLHQQHN</sequence>
<dbReference type="Pfam" id="PF00078">
    <property type="entry name" value="RVT_1"/>
    <property type="match status" value="1"/>
</dbReference>
<evidence type="ECO:0000259" key="1">
    <source>
        <dbReference type="PROSITE" id="PS50878"/>
    </source>
</evidence>
<feature type="domain" description="Reverse transcriptase" evidence="1">
    <location>
        <begin position="230"/>
        <end position="504"/>
    </location>
</feature>
<keyword evidence="2" id="KW-0695">RNA-directed DNA polymerase</keyword>
<dbReference type="PANTHER" id="PTHR33116:SF78">
    <property type="entry name" value="OS12G0587133 PROTEIN"/>
    <property type="match status" value="1"/>
</dbReference>
<dbReference type="InterPro" id="IPR026960">
    <property type="entry name" value="RVT-Znf"/>
</dbReference>
<keyword evidence="2" id="KW-0808">Transferase</keyword>
<comment type="caution">
    <text evidence="2">The sequence shown here is derived from an EMBL/GenBank/DDBJ whole genome shotgun (WGS) entry which is preliminary data.</text>
</comment>
<dbReference type="GO" id="GO:0003964">
    <property type="term" value="F:RNA-directed DNA polymerase activity"/>
    <property type="evidence" value="ECO:0007669"/>
    <property type="project" value="UniProtKB-KW"/>
</dbReference>
<dbReference type="Pfam" id="PF13966">
    <property type="entry name" value="zf-RVT"/>
    <property type="match status" value="1"/>
</dbReference>
<dbReference type="CDD" id="cd01650">
    <property type="entry name" value="RT_nLTR_like"/>
    <property type="match status" value="1"/>
</dbReference>
<accession>A0AAV8BYW0</accession>
<reference evidence="2" key="1">
    <citation type="submission" date="2022-08" db="EMBL/GenBank/DDBJ databases">
        <authorList>
            <person name="Marques A."/>
        </authorList>
    </citation>
    <scope>NUCLEOTIDE SEQUENCE</scope>
    <source>
        <strain evidence="2">RhyPub2mFocal</strain>
        <tissue evidence="2">Leaves</tissue>
    </source>
</reference>
<keyword evidence="2" id="KW-0548">Nucleotidyltransferase</keyword>
<dbReference type="SUPFAM" id="SSF56672">
    <property type="entry name" value="DNA/RNA polymerases"/>
    <property type="match status" value="1"/>
</dbReference>
<dbReference type="PANTHER" id="PTHR33116">
    <property type="entry name" value="REVERSE TRANSCRIPTASE ZINC-BINDING DOMAIN-CONTAINING PROTEIN-RELATED-RELATED"/>
    <property type="match status" value="1"/>
</dbReference>
<name>A0AAV8BYW0_9POAL</name>
<gene>
    <name evidence="2" type="ORF">LUZ62_082735</name>
</gene>